<evidence type="ECO:0000313" key="3">
    <source>
        <dbReference type="Proteomes" id="UP001153076"/>
    </source>
</evidence>
<gene>
    <name evidence="2" type="ORF">Cgig2_008724</name>
</gene>
<evidence type="ECO:0000313" key="2">
    <source>
        <dbReference type="EMBL" id="KAJ8441463.1"/>
    </source>
</evidence>
<dbReference type="EMBL" id="JAKOGI010000165">
    <property type="protein sequence ID" value="KAJ8441463.1"/>
    <property type="molecule type" value="Genomic_DNA"/>
</dbReference>
<protein>
    <submittedName>
        <fullName evidence="2">Uncharacterized protein</fullName>
    </submittedName>
</protein>
<dbReference type="OrthoDB" id="1939383at2759"/>
<proteinExistence type="predicted"/>
<evidence type="ECO:0000256" key="1">
    <source>
        <dbReference type="SAM" id="MobiDB-lite"/>
    </source>
</evidence>
<keyword evidence="3" id="KW-1185">Reference proteome</keyword>
<name>A0A9Q1QGD5_9CARY</name>
<feature type="compositionally biased region" description="Polar residues" evidence="1">
    <location>
        <begin position="30"/>
        <end position="48"/>
    </location>
</feature>
<dbReference type="Proteomes" id="UP001153076">
    <property type="component" value="Unassembled WGS sequence"/>
</dbReference>
<reference evidence="2" key="1">
    <citation type="submission" date="2022-04" db="EMBL/GenBank/DDBJ databases">
        <title>Carnegiea gigantea Genome sequencing and assembly v2.</title>
        <authorList>
            <person name="Copetti D."/>
            <person name="Sanderson M.J."/>
            <person name="Burquez A."/>
            <person name="Wojciechowski M.F."/>
        </authorList>
    </citation>
    <scope>NUCLEOTIDE SEQUENCE</scope>
    <source>
        <strain evidence="2">SGP5-SGP5p</strain>
        <tissue evidence="2">Aerial part</tissue>
    </source>
</reference>
<dbReference type="AlphaFoldDB" id="A0A9Q1QGD5"/>
<sequence>MISSLQITSSNCFYISSLHRSTPNSPKPKTGSSKASLTSFQPTPNSPMSCRPRIESHTSEAKRASPKEPTPQASPTISCRPGIRSHISKPNRVSPKESTLQANPSSSSRPRPRLQTSSPKAKEPEPHVDEFVECVREVQDERRNNERDKMSDDDNEDADFNEAEQVPVDEYDDTSLDEESFNSYEGLDNIEFELDTKSRMHFGREITHDEGNRNLIVNKMSRVFNKCVLWSRNKAGSGIISALNKIMPIAKRRVCVIHLYKNFASSYPVAWFYAYFYIAANAYSTYARFKFDHTLKYPDNTNNSVESFNHTILNFRGKTILKMLDIIRKLVGGRFVKRFETAQSWEGKVVPHVEKKFKFIERESRNYSNIIHARRREFDVTKGKTNFIIGWVIDYVTIKGGRLVRYLANVLQGAF</sequence>
<feature type="compositionally biased region" description="Basic and acidic residues" evidence="1">
    <location>
        <begin position="52"/>
        <end position="66"/>
    </location>
</feature>
<accession>A0A9Q1QGD5</accession>
<organism evidence="2 3">
    <name type="scientific">Carnegiea gigantea</name>
    <dbReference type="NCBI Taxonomy" id="171969"/>
    <lineage>
        <taxon>Eukaryota</taxon>
        <taxon>Viridiplantae</taxon>
        <taxon>Streptophyta</taxon>
        <taxon>Embryophyta</taxon>
        <taxon>Tracheophyta</taxon>
        <taxon>Spermatophyta</taxon>
        <taxon>Magnoliopsida</taxon>
        <taxon>eudicotyledons</taxon>
        <taxon>Gunneridae</taxon>
        <taxon>Pentapetalae</taxon>
        <taxon>Caryophyllales</taxon>
        <taxon>Cactineae</taxon>
        <taxon>Cactaceae</taxon>
        <taxon>Cactoideae</taxon>
        <taxon>Echinocereeae</taxon>
        <taxon>Carnegiea</taxon>
    </lineage>
</organism>
<feature type="compositionally biased region" description="Acidic residues" evidence="1">
    <location>
        <begin position="153"/>
        <end position="164"/>
    </location>
</feature>
<comment type="caution">
    <text evidence="2">The sequence shown here is derived from an EMBL/GenBank/DDBJ whole genome shotgun (WGS) entry which is preliminary data.</text>
</comment>
<feature type="compositionally biased region" description="Basic and acidic residues" evidence="1">
    <location>
        <begin position="120"/>
        <end position="152"/>
    </location>
</feature>
<feature type="region of interest" description="Disordered" evidence="1">
    <location>
        <begin position="17"/>
        <end position="164"/>
    </location>
</feature>